<evidence type="ECO:0000313" key="2">
    <source>
        <dbReference type="Proteomes" id="UP000028761"/>
    </source>
</evidence>
<reference evidence="1" key="2">
    <citation type="submission" date="2025-08" db="UniProtKB">
        <authorList>
            <consortium name="Ensembl"/>
        </authorList>
    </citation>
    <scope>IDENTIFICATION</scope>
</reference>
<dbReference type="Ensembl" id="ENSPANT00000077862.1">
    <property type="protein sequence ID" value="ENSPANP00000059340.1"/>
    <property type="gene ID" value="ENSPANG00000038991.1"/>
</dbReference>
<dbReference type="Proteomes" id="UP000028761">
    <property type="component" value="Chromosome 5"/>
</dbReference>
<keyword evidence="2" id="KW-1185">Reference proteome</keyword>
<reference evidence="1 2" key="1">
    <citation type="submission" date="2012-03" db="EMBL/GenBank/DDBJ databases">
        <title>Whole Genome Assembly of Papio anubis.</title>
        <authorList>
            <person name="Liu Y.L."/>
            <person name="Abraham K.A."/>
            <person name="Akbar H.A."/>
            <person name="Ali S.A."/>
            <person name="Anosike U.A."/>
            <person name="Aqrawi P.A."/>
            <person name="Arias F.A."/>
            <person name="Attaway T.A."/>
            <person name="Awwad R.A."/>
            <person name="Babu C.B."/>
            <person name="Bandaranaike D.B."/>
            <person name="Battles P.B."/>
            <person name="Bell A.B."/>
            <person name="Beltran B.B."/>
            <person name="Berhane-Mersha D.B."/>
            <person name="Bess C.B."/>
            <person name="Bickham C.B."/>
            <person name="Bolden T.B."/>
            <person name="Carter K.C."/>
            <person name="Chau D.C."/>
            <person name="Chavez A.C."/>
            <person name="Clerc-Blankenburg K.C."/>
            <person name="Coyle M.C."/>
            <person name="Dao M.D."/>
            <person name="Davila M.L.D."/>
            <person name="Davy-Carroll L.D."/>
            <person name="Denson S.D."/>
            <person name="Dinh H.D."/>
            <person name="Fernandez S.F."/>
            <person name="Fernando P.F."/>
            <person name="Forbes L.F."/>
            <person name="Francis C.F."/>
            <person name="Francisco L.F."/>
            <person name="Fu Q.F."/>
            <person name="Garcia-Iii R.G."/>
            <person name="Garrett T.G."/>
            <person name="Gross S.G."/>
            <person name="Gubbala S.G."/>
            <person name="Hirani K.H."/>
            <person name="Hogues M.H."/>
            <person name="Hollins B.H."/>
            <person name="Jackson L.J."/>
            <person name="Javaid M.J."/>
            <person name="Jhangiani S.J."/>
            <person name="Johnson A.J."/>
            <person name="Johnson B.J."/>
            <person name="Jones J.J."/>
            <person name="Joshi V.J."/>
            <person name="Kalu J.K."/>
            <person name="Khan N.K."/>
            <person name="Korchina V.K."/>
            <person name="Kovar C.K."/>
            <person name="Lago L.L."/>
            <person name="Lara F.L."/>
            <person name="Le T.-K.L."/>
            <person name="Lee S.L."/>
            <person name="Legall-Iii F.L."/>
            <person name="Lemon S.L."/>
            <person name="Liu J.L."/>
            <person name="Liu Y.-S.L."/>
            <person name="Liyanage D.L."/>
            <person name="Lopez J.L."/>
            <person name="Lorensuhewa L.L."/>
            <person name="Mata R.M."/>
            <person name="Mathew T.M."/>
            <person name="Mercado C.M."/>
            <person name="Mercado I.M."/>
            <person name="Morales K.M."/>
            <person name="Morgan M.M."/>
            <person name="Munidasa M.M."/>
            <person name="Ngo D.N."/>
            <person name="Nguyen L.N."/>
            <person name="Nguyen T.N."/>
            <person name="Nguyen N.N."/>
            <person name="Obregon M.O."/>
            <person name="Okwuonu G.O."/>
            <person name="Ongeri F.O."/>
            <person name="Onwere C.O."/>
            <person name="Osifeso I.O."/>
            <person name="Parra A.P."/>
            <person name="Patil S.P."/>
            <person name="Perez A.P."/>
            <person name="Perez Y.P."/>
            <person name="Pham C.P."/>
            <person name="Pu L.-L.P."/>
            <person name="Puazo M.P."/>
            <person name="Quiroz J.Q."/>
            <person name="Rouhana J.R."/>
            <person name="Ruiz M.R."/>
            <person name="Ruiz S.-J.R."/>
            <person name="Saada N.S."/>
            <person name="Santibanez J.S."/>
            <person name="Scheel M.S."/>
            <person name="Schneider B.S."/>
            <person name="Simmons D.S."/>
            <person name="Sisson I.S."/>
            <person name="Tang L.-Y.T."/>
            <person name="Thornton R.T."/>
            <person name="Tisius J.T."/>
            <person name="Toledanes G.T."/>
            <person name="Trejos Z.T."/>
            <person name="Usmani K.U."/>
            <person name="Varghese R.V."/>
            <person name="Vattathil S.V."/>
            <person name="Vee V.V."/>
            <person name="Walker D.W."/>
            <person name="Weissenberger G.W."/>
            <person name="White C.W."/>
            <person name="Williams A.W."/>
            <person name="Woodworth J.W."/>
            <person name="Wright R.W."/>
            <person name="Zhu Y.Z."/>
            <person name="Han Y.H."/>
            <person name="Newsham I.N."/>
            <person name="Nazareth L.N."/>
            <person name="Worley K.W."/>
            <person name="Muzny D.M."/>
            <person name="Rogers J.R."/>
            <person name="Gibbs R.G."/>
        </authorList>
    </citation>
    <scope>NUCLEOTIDE SEQUENCE [LARGE SCALE GENOMIC DNA]</scope>
</reference>
<proteinExistence type="predicted"/>
<accession>A0A8I5NM34</accession>
<organism evidence="1 2">
    <name type="scientific">Papio anubis</name>
    <name type="common">Olive baboon</name>
    <dbReference type="NCBI Taxonomy" id="9555"/>
    <lineage>
        <taxon>Eukaryota</taxon>
        <taxon>Metazoa</taxon>
        <taxon>Chordata</taxon>
        <taxon>Craniata</taxon>
        <taxon>Vertebrata</taxon>
        <taxon>Euteleostomi</taxon>
        <taxon>Mammalia</taxon>
        <taxon>Eutheria</taxon>
        <taxon>Euarchontoglires</taxon>
        <taxon>Primates</taxon>
        <taxon>Haplorrhini</taxon>
        <taxon>Catarrhini</taxon>
        <taxon>Cercopithecidae</taxon>
        <taxon>Cercopithecinae</taxon>
        <taxon>Papio</taxon>
    </lineage>
</organism>
<dbReference type="PRINTS" id="PR02045">
    <property type="entry name" value="F138DOMAIN"/>
</dbReference>
<sequence length="91" mass="10411">MCVCVYIYIYIYIFFFFFETESRSVSQAGVQWPDLSSLQALPPGFTPFSCLSLLSSWDYRCPPPCPANFFVFLVETGFHRVSQDGLDLLTS</sequence>
<evidence type="ECO:0000313" key="1">
    <source>
        <dbReference type="Ensembl" id="ENSPANP00000059340.1"/>
    </source>
</evidence>
<dbReference type="OMA" id="CFWFCFL"/>
<dbReference type="GeneTree" id="ENSGT00940000167556"/>
<reference evidence="1" key="3">
    <citation type="submission" date="2025-09" db="UniProtKB">
        <authorList>
            <consortium name="Ensembl"/>
        </authorList>
    </citation>
    <scope>IDENTIFICATION</scope>
</reference>
<protein>
    <submittedName>
        <fullName evidence="1">Uncharacterized protein</fullName>
    </submittedName>
</protein>
<dbReference type="AlphaFoldDB" id="A0A8I5NM34"/>
<dbReference type="PANTHER" id="PTHR46254">
    <property type="entry name" value="PROTEIN GVQW1-RELATED"/>
    <property type="match status" value="1"/>
</dbReference>
<name>A0A8I5NM34_PAPAN</name>